<proteinExistence type="predicted"/>
<evidence type="ECO:0000256" key="2">
    <source>
        <dbReference type="ARBA" id="ARBA00022515"/>
    </source>
</evidence>
<dbReference type="InterPro" id="IPR034154">
    <property type="entry name" value="TOPRIM_DnaG/twinkle"/>
</dbReference>
<feature type="domain" description="DNA primase/helicase Gp4 N-terminal Bacteriophage T7-like" evidence="7">
    <location>
        <begin position="31"/>
        <end position="69"/>
    </location>
</feature>
<evidence type="ECO:0000256" key="6">
    <source>
        <dbReference type="ARBA" id="ARBA00023163"/>
    </source>
</evidence>
<name>A0ABY4DWT5_9NEIS</name>
<reference evidence="8 9" key="1">
    <citation type="journal article" date="2022" name="Res Sq">
        <title>Evolution of multicellular longitudinally dividing oral cavity symbionts (Neisseriaceae).</title>
        <authorList>
            <person name="Nyongesa S."/>
            <person name="Weber P."/>
            <person name="Bernet E."/>
            <person name="Pullido F."/>
            <person name="Nieckarz M."/>
            <person name="Delaby M."/>
            <person name="Nieves C."/>
            <person name="Viehboeck T."/>
            <person name="Krause N."/>
            <person name="Rivera-Millot A."/>
            <person name="Nakamura A."/>
            <person name="Vischer N."/>
            <person name="VanNieuwenhze M."/>
            <person name="Brun Y."/>
            <person name="Cava F."/>
            <person name="Bulgheresi S."/>
            <person name="Veyrier F."/>
        </authorList>
    </citation>
    <scope>NUCLEOTIDE SEQUENCE [LARGE SCALE GENOMIC DNA]</scope>
    <source>
        <strain evidence="8 9">SN4</strain>
    </source>
</reference>
<dbReference type="InterPro" id="IPR013237">
    <property type="entry name" value="Phage_T7_Gp4_N"/>
</dbReference>
<keyword evidence="2" id="KW-0639">Primosome</keyword>
<accession>A0ABY4DWT5</accession>
<dbReference type="Pfam" id="PF13362">
    <property type="entry name" value="Toprim_3"/>
    <property type="match status" value="1"/>
</dbReference>
<evidence type="ECO:0000256" key="3">
    <source>
        <dbReference type="ARBA" id="ARBA00022679"/>
    </source>
</evidence>
<keyword evidence="3" id="KW-0808">Transferase</keyword>
<keyword evidence="1" id="KW-0240">DNA-directed RNA polymerase</keyword>
<keyword evidence="6" id="KW-0804">Transcription</keyword>
<evidence type="ECO:0000313" key="8">
    <source>
        <dbReference type="EMBL" id="UOO87985.1"/>
    </source>
</evidence>
<sequence>MINYTEIIDHATGQWGYILPALGVGVEYLTNKHKPCPACGGKDRFRYDDKQGRGTFVCGQMDGLGGDGFALVQHVYQCDFKEAVRLVAGVLGITEGEPLPERKTPPQQPQQPQKDRIEALQALWAVAEQNRGHDCIKTYLQGRGLDVAAIAPMVAALGFVEALDYWTQDDTGKPHLVGKFPAMVAKFESVDGTLTGLHRTYLNADCTGKLQLADPFTGRLLDAKKMMARYQGSNAGAAIQLCPVTDTLAVCEGIENAAAVYQQSELPVWACGSAGGLAAMAIPSTAKQLFVFADTDANQAGIKAARRLESRAIAQGVDVRIWQSGVNGMDVLDVVTARKAAA</sequence>
<keyword evidence="4" id="KW-0548">Nucleotidyltransferase</keyword>
<dbReference type="CDD" id="cd01029">
    <property type="entry name" value="TOPRIM_primases"/>
    <property type="match status" value="1"/>
</dbReference>
<dbReference type="InterPro" id="IPR055570">
    <property type="entry name" value="DUF7146"/>
</dbReference>
<organism evidence="8 9">
    <name type="scientific">Vitreoscilla massiliensis</name>
    <dbReference type="NCBI Taxonomy" id="1689272"/>
    <lineage>
        <taxon>Bacteria</taxon>
        <taxon>Pseudomonadati</taxon>
        <taxon>Pseudomonadota</taxon>
        <taxon>Betaproteobacteria</taxon>
        <taxon>Neisseriales</taxon>
        <taxon>Neisseriaceae</taxon>
        <taxon>Vitreoscilla</taxon>
    </lineage>
</organism>
<keyword evidence="9" id="KW-1185">Reference proteome</keyword>
<dbReference type="InterPro" id="IPR006171">
    <property type="entry name" value="TOPRIM_dom"/>
</dbReference>
<dbReference type="EMBL" id="CP091511">
    <property type="protein sequence ID" value="UOO87985.1"/>
    <property type="molecule type" value="Genomic_DNA"/>
</dbReference>
<keyword evidence="5" id="KW-0235">DNA replication</keyword>
<dbReference type="Gene3D" id="3.90.580.10">
    <property type="entry name" value="Zinc finger, CHC2-type domain"/>
    <property type="match status" value="1"/>
</dbReference>
<dbReference type="Pfam" id="PF23639">
    <property type="entry name" value="DUF7146"/>
    <property type="match status" value="1"/>
</dbReference>
<evidence type="ECO:0000259" key="7">
    <source>
        <dbReference type="SMART" id="SM00778"/>
    </source>
</evidence>
<protein>
    <submittedName>
        <fullName evidence="8">Toprim domain-containing protein</fullName>
    </submittedName>
</protein>
<dbReference type="RefSeq" id="WP_058356576.1">
    <property type="nucleotide sequence ID" value="NZ_CABKVG010000009.1"/>
</dbReference>
<dbReference type="SUPFAM" id="SSF57783">
    <property type="entry name" value="Zinc beta-ribbon"/>
    <property type="match status" value="1"/>
</dbReference>
<dbReference type="Pfam" id="PF08273">
    <property type="entry name" value="Zn_Ribbon_Prim"/>
    <property type="match status" value="1"/>
</dbReference>
<dbReference type="SMART" id="SM00778">
    <property type="entry name" value="Prim_Zn_Ribbon"/>
    <property type="match status" value="1"/>
</dbReference>
<evidence type="ECO:0000313" key="9">
    <source>
        <dbReference type="Proteomes" id="UP000832011"/>
    </source>
</evidence>
<evidence type="ECO:0000256" key="1">
    <source>
        <dbReference type="ARBA" id="ARBA00022478"/>
    </source>
</evidence>
<evidence type="ECO:0000256" key="5">
    <source>
        <dbReference type="ARBA" id="ARBA00022705"/>
    </source>
</evidence>
<evidence type="ECO:0000256" key="4">
    <source>
        <dbReference type="ARBA" id="ARBA00022695"/>
    </source>
</evidence>
<dbReference type="Proteomes" id="UP000832011">
    <property type="component" value="Chromosome"/>
</dbReference>
<gene>
    <name evidence="8" type="ORF">LVJ82_10820</name>
</gene>
<dbReference type="InterPro" id="IPR036977">
    <property type="entry name" value="DNA_primase_Znf_CHC2"/>
</dbReference>